<dbReference type="EMBL" id="JRVJ01000001">
    <property type="protein sequence ID" value="KGM19463.1"/>
    <property type="molecule type" value="Genomic_DNA"/>
</dbReference>
<proteinExistence type="predicted"/>
<name>A0A0A2DJZ8_9CORY</name>
<comment type="caution">
    <text evidence="1">The sequence shown here is derived from an EMBL/GenBank/DDBJ whole genome shotgun (WGS) entry which is preliminary data.</text>
</comment>
<dbReference type="Proteomes" id="UP000030145">
    <property type="component" value="Unassembled WGS sequence"/>
</dbReference>
<evidence type="ECO:0000313" key="2">
    <source>
        <dbReference type="Proteomes" id="UP000030145"/>
    </source>
</evidence>
<accession>A0A0A2DJZ8</accession>
<reference evidence="1 2" key="1">
    <citation type="submission" date="2014-10" db="EMBL/GenBank/DDBJ databases">
        <title>Whole Genome sequence of Corynebacterium auriscanis strain CIP 106629.</title>
        <authorList>
            <person name="Hassan S.S."/>
            <person name="Jamal S.B."/>
            <person name="Tiwari S."/>
            <person name="Oliveira L.D.C."/>
            <person name="Souza F."/>
            <person name="Mariano D.C."/>
            <person name="Almeida S."/>
            <person name="Dorella F."/>
            <person name="Pereira F."/>
            <person name="Carvalho A."/>
            <person name="Leal C.A."/>
            <person name="Soares S.D.C."/>
            <person name="Figueiredo H.C."/>
            <person name="Silva A."/>
            <person name="Azevedo V.A."/>
        </authorList>
    </citation>
    <scope>NUCLEOTIDE SEQUENCE [LARGE SCALE GENOMIC DNA]</scope>
    <source>
        <strain evidence="1 2">CIP 106629</strain>
    </source>
</reference>
<dbReference type="AlphaFoldDB" id="A0A0A2DJZ8"/>
<protein>
    <submittedName>
        <fullName evidence="1">Uncharacterized protein</fullName>
    </submittedName>
</protein>
<sequence length="98" mass="10665">MQTDTARDVAIIFYLHPRGGRCGGEMGISIRVFNSAGEVVKGVGVLLLCIGDVVFSIAKGRLELTRPRLLVKEWGLDKAEGIKEERQDVQGGGHRGLF</sequence>
<keyword evidence="2" id="KW-1185">Reference proteome</keyword>
<gene>
    <name evidence="1" type="ORF">MA47_01165</name>
</gene>
<evidence type="ECO:0000313" key="1">
    <source>
        <dbReference type="EMBL" id="KGM19463.1"/>
    </source>
</evidence>
<organism evidence="1 2">
    <name type="scientific">Corynebacterium auriscanis</name>
    <dbReference type="NCBI Taxonomy" id="99807"/>
    <lineage>
        <taxon>Bacteria</taxon>
        <taxon>Bacillati</taxon>
        <taxon>Actinomycetota</taxon>
        <taxon>Actinomycetes</taxon>
        <taxon>Mycobacteriales</taxon>
        <taxon>Corynebacteriaceae</taxon>
        <taxon>Corynebacterium</taxon>
    </lineage>
</organism>